<gene>
    <name evidence="2" type="ORF">NC661_11970</name>
</gene>
<dbReference type="PANTHER" id="PTHR43649">
    <property type="entry name" value="ARABINOSE-BINDING PROTEIN-RELATED"/>
    <property type="match status" value="1"/>
</dbReference>
<name>A0A9X3WMU9_9BACI</name>
<dbReference type="PROSITE" id="PS51257">
    <property type="entry name" value="PROKAR_LIPOPROTEIN"/>
    <property type="match status" value="1"/>
</dbReference>
<sequence>MNFKKGFGLLIAALIIAVITTACGGDNESGSEDTKTITFMHQWTEGSSPQQNKLLNEVIDEYESENPGITVETETYSAEQYKEKLRVLAASDKLPDVGQGWPGGWLKPFATGGKFAPLDDVIDEEFSNKFVDGTLETFEVDGKTYSLPYELNITMMFYNKEIFNEYGLEKPTTLEELKNVVTVLNENDVTPIALGNKDRWTGSIYYMYLADRIGGSEKIVNAVNRETSFEDPALTQAAEEIQNLVEMDAFPQGTNAMGNLEAEGMFMNGQAAMYLTATWSLPNFTTNEDIPQEFRDNVDYFKFPNVEDGEGDSNSFVGGSGGMFVAENSDVKEEAKQFVKFYVEKLAEKSLSGAGIMPAMKSDTANVELPDLYVQVLEDLNNASGITLFADNLMNTSTAEEHLNAIQALFGLEMTPEEFVELHEESLEQQAQSNEEAFE</sequence>
<dbReference type="InterPro" id="IPR006059">
    <property type="entry name" value="SBP"/>
</dbReference>
<proteinExistence type="predicted"/>
<feature type="signal peptide" evidence="1">
    <location>
        <begin position="1"/>
        <end position="24"/>
    </location>
</feature>
<dbReference type="EMBL" id="JAMQJZ010000008">
    <property type="protein sequence ID" value="MDC3421086.1"/>
    <property type="molecule type" value="Genomic_DNA"/>
</dbReference>
<dbReference type="InterPro" id="IPR050490">
    <property type="entry name" value="Bact_solute-bd_prot1"/>
</dbReference>
<organism evidence="2 3">
    <name type="scientific">Aquibacillus koreensis</name>
    <dbReference type="NCBI Taxonomy" id="279446"/>
    <lineage>
        <taxon>Bacteria</taxon>
        <taxon>Bacillati</taxon>
        <taxon>Bacillota</taxon>
        <taxon>Bacilli</taxon>
        <taxon>Bacillales</taxon>
        <taxon>Bacillaceae</taxon>
        <taxon>Aquibacillus</taxon>
    </lineage>
</organism>
<reference evidence="2" key="1">
    <citation type="submission" date="2022-06" db="EMBL/GenBank/DDBJ databases">
        <title>Aquibacillus sp. a new bacterium isolated from soil saline samples.</title>
        <authorList>
            <person name="Galisteo C."/>
            <person name="De La Haba R."/>
            <person name="Sanchez-Porro C."/>
            <person name="Ventosa A."/>
        </authorList>
    </citation>
    <scope>NUCLEOTIDE SEQUENCE</scope>
    <source>
        <strain evidence="2">JCM 12387</strain>
    </source>
</reference>
<feature type="chain" id="PRO_5040992120" evidence="1">
    <location>
        <begin position="25"/>
        <end position="439"/>
    </location>
</feature>
<accession>A0A9X3WMU9</accession>
<evidence type="ECO:0000256" key="1">
    <source>
        <dbReference type="SAM" id="SignalP"/>
    </source>
</evidence>
<keyword evidence="1" id="KW-0732">Signal</keyword>
<keyword evidence="3" id="KW-1185">Reference proteome</keyword>
<protein>
    <submittedName>
        <fullName evidence="2">Extracellular solute-binding protein</fullName>
    </submittedName>
</protein>
<dbReference type="RefSeq" id="WP_259867736.1">
    <property type="nucleotide sequence ID" value="NZ_JAMQJZ010000008.1"/>
</dbReference>
<dbReference type="Gene3D" id="3.40.190.10">
    <property type="entry name" value="Periplasmic binding protein-like II"/>
    <property type="match status" value="2"/>
</dbReference>
<dbReference type="Proteomes" id="UP001145072">
    <property type="component" value="Unassembled WGS sequence"/>
</dbReference>
<evidence type="ECO:0000313" key="3">
    <source>
        <dbReference type="Proteomes" id="UP001145072"/>
    </source>
</evidence>
<dbReference type="Pfam" id="PF01547">
    <property type="entry name" value="SBP_bac_1"/>
    <property type="match status" value="1"/>
</dbReference>
<dbReference type="SUPFAM" id="SSF53850">
    <property type="entry name" value="Periplasmic binding protein-like II"/>
    <property type="match status" value="1"/>
</dbReference>
<evidence type="ECO:0000313" key="2">
    <source>
        <dbReference type="EMBL" id="MDC3421086.1"/>
    </source>
</evidence>
<dbReference type="AlphaFoldDB" id="A0A9X3WMU9"/>
<comment type="caution">
    <text evidence="2">The sequence shown here is derived from an EMBL/GenBank/DDBJ whole genome shotgun (WGS) entry which is preliminary data.</text>
</comment>